<reference evidence="2" key="1">
    <citation type="journal article" date="2020" name="bioRxiv">
        <title>Comparative genomics of Chlamydomonas.</title>
        <authorList>
            <person name="Craig R.J."/>
            <person name="Hasan A.R."/>
            <person name="Ness R.W."/>
            <person name="Keightley P.D."/>
        </authorList>
    </citation>
    <scope>NUCLEOTIDE SEQUENCE</scope>
    <source>
        <strain evidence="2">CCAP 11/173</strain>
    </source>
</reference>
<dbReference type="AlphaFoldDB" id="A0A835WY33"/>
<comment type="caution">
    <text evidence="2">The sequence shown here is derived from an EMBL/GenBank/DDBJ whole genome shotgun (WGS) entry which is preliminary data.</text>
</comment>
<evidence type="ECO:0000313" key="2">
    <source>
        <dbReference type="EMBL" id="KAG2454696.1"/>
    </source>
</evidence>
<feature type="compositionally biased region" description="Gly residues" evidence="1">
    <location>
        <begin position="105"/>
        <end position="121"/>
    </location>
</feature>
<dbReference type="OrthoDB" id="549657at2759"/>
<gene>
    <name evidence="2" type="ORF">HYH02_000533</name>
</gene>
<keyword evidence="3" id="KW-1185">Reference proteome</keyword>
<accession>A0A835WY33</accession>
<evidence type="ECO:0000313" key="3">
    <source>
        <dbReference type="Proteomes" id="UP000613740"/>
    </source>
</evidence>
<dbReference type="Proteomes" id="UP000613740">
    <property type="component" value="Unassembled WGS sequence"/>
</dbReference>
<organism evidence="2 3">
    <name type="scientific">Chlamydomonas schloesseri</name>
    <dbReference type="NCBI Taxonomy" id="2026947"/>
    <lineage>
        <taxon>Eukaryota</taxon>
        <taxon>Viridiplantae</taxon>
        <taxon>Chlorophyta</taxon>
        <taxon>core chlorophytes</taxon>
        <taxon>Chlorophyceae</taxon>
        <taxon>CS clade</taxon>
        <taxon>Chlamydomonadales</taxon>
        <taxon>Chlamydomonadaceae</taxon>
        <taxon>Chlamydomonas</taxon>
    </lineage>
</organism>
<dbReference type="EMBL" id="JAEHOD010000001">
    <property type="protein sequence ID" value="KAG2454696.1"/>
    <property type="molecule type" value="Genomic_DNA"/>
</dbReference>
<protein>
    <submittedName>
        <fullName evidence="2">Uncharacterized protein</fullName>
    </submittedName>
</protein>
<feature type="region of interest" description="Disordered" evidence="1">
    <location>
        <begin position="105"/>
        <end position="128"/>
    </location>
</feature>
<proteinExistence type="predicted"/>
<evidence type="ECO:0000256" key="1">
    <source>
        <dbReference type="SAM" id="MobiDB-lite"/>
    </source>
</evidence>
<sequence length="283" mass="27823">MGAAQSASDGVLTVVEAPGQSPVEGPHHVALAELQAHVDRLGEQLQAIKLQGEGPTAWALTTSGVTSTLPVIGSSSPGPKRAPAGGAAAAQGAASASGRAPGLSLGGFGGGGGNVGGGGGGPPTPSASTAQDWLILGLGLGGNTAAAAPPHPGAASAIVELQAAAAGYRRWFAEREAAAARRQAALHVRLGQVAAETRDTVAALARVTEANKRTAATLGLQLRPVAEGVESLAARLEAAATELRGCRQAIRAYRQRQQELGAAALASETAGTGGARIGPATFE</sequence>
<name>A0A835WY33_9CHLO</name>